<feature type="compositionally biased region" description="Polar residues" evidence="4">
    <location>
        <begin position="1"/>
        <end position="16"/>
    </location>
</feature>
<feature type="region of interest" description="Disordered" evidence="4">
    <location>
        <begin position="1"/>
        <end position="25"/>
    </location>
</feature>
<evidence type="ECO:0000313" key="6">
    <source>
        <dbReference type="EMBL" id="KAA8493148.1"/>
    </source>
</evidence>
<keyword evidence="1 6" id="KW-0346">Stress response</keyword>
<gene>
    <name evidence="6" type="ORF">FVE85_8593</name>
</gene>
<proteinExistence type="inferred from homology"/>
<dbReference type="SUPFAM" id="SSF49764">
    <property type="entry name" value="HSP20-like chaperones"/>
    <property type="match status" value="1"/>
</dbReference>
<dbReference type="OrthoDB" id="1431247at2759"/>
<reference evidence="7" key="1">
    <citation type="journal article" date="2019" name="Nat. Commun.">
        <title>Expansion of phycobilisome linker gene families in mesophilic red algae.</title>
        <authorList>
            <person name="Lee J."/>
            <person name="Kim D."/>
            <person name="Bhattacharya D."/>
            <person name="Yoon H.S."/>
        </authorList>
    </citation>
    <scope>NUCLEOTIDE SEQUENCE [LARGE SCALE GENOMIC DNA]</scope>
    <source>
        <strain evidence="7">CCMP 1328</strain>
    </source>
</reference>
<accession>A0A5J4YPB7</accession>
<dbReference type="EMBL" id="VRMN01000007">
    <property type="protein sequence ID" value="KAA8493148.1"/>
    <property type="molecule type" value="Genomic_DNA"/>
</dbReference>
<dbReference type="Proteomes" id="UP000324585">
    <property type="component" value="Unassembled WGS sequence"/>
</dbReference>
<feature type="region of interest" description="Disordered" evidence="4">
    <location>
        <begin position="260"/>
        <end position="282"/>
    </location>
</feature>
<dbReference type="Gene3D" id="2.60.40.790">
    <property type="match status" value="1"/>
</dbReference>
<dbReference type="Pfam" id="PF00011">
    <property type="entry name" value="HSP20"/>
    <property type="match status" value="1"/>
</dbReference>
<dbReference type="PROSITE" id="PS01031">
    <property type="entry name" value="SHSP"/>
    <property type="match status" value="1"/>
</dbReference>
<evidence type="ECO:0000313" key="7">
    <source>
        <dbReference type="Proteomes" id="UP000324585"/>
    </source>
</evidence>
<feature type="region of interest" description="Disordered" evidence="4">
    <location>
        <begin position="324"/>
        <end position="343"/>
    </location>
</feature>
<evidence type="ECO:0000256" key="4">
    <source>
        <dbReference type="SAM" id="MobiDB-lite"/>
    </source>
</evidence>
<feature type="domain" description="SHSP" evidence="5">
    <location>
        <begin position="207"/>
        <end position="339"/>
    </location>
</feature>
<feature type="compositionally biased region" description="Basic and acidic residues" evidence="4">
    <location>
        <begin position="326"/>
        <end position="337"/>
    </location>
</feature>
<comment type="similarity">
    <text evidence="2 3">Belongs to the small heat shock protein (HSP20) family.</text>
</comment>
<organism evidence="6 7">
    <name type="scientific">Porphyridium purpureum</name>
    <name type="common">Red alga</name>
    <name type="synonym">Porphyridium cruentum</name>
    <dbReference type="NCBI Taxonomy" id="35688"/>
    <lineage>
        <taxon>Eukaryota</taxon>
        <taxon>Rhodophyta</taxon>
        <taxon>Bangiophyceae</taxon>
        <taxon>Porphyridiales</taxon>
        <taxon>Porphyridiaceae</taxon>
        <taxon>Porphyridium</taxon>
    </lineage>
</organism>
<dbReference type="PANTHER" id="PTHR11527">
    <property type="entry name" value="HEAT-SHOCK PROTEIN 20 FAMILY MEMBER"/>
    <property type="match status" value="1"/>
</dbReference>
<dbReference type="AlphaFoldDB" id="A0A5J4YPB7"/>
<sequence length="343" mass="37402">MKKYSGKQSRSPTFQARDNEAASAVPAKTPLRPCAVWKARTAWPTGTLTAWRMAHDALARPASSVRCKVGARYKNMRADMAFDGQLTLLEQTAVQSDTSVLIITNIIKMEKAANAMAFMFGVVPGARVYGVRPSYSQASPQTNRVGGCASDGAVAGPPGRANARAARYMVPSMSPFGVPINALDLLNVAERMMTTPFDQWDRAMGVSPAQRMWSPLYRYEEFDDKYVLYVEAAGIPKEKVVLEVKDNVLLISANMEEKTAKRAEDTDNTAADAAAAESVSSKGTTMDSFRKRSFERRLTLSEDIVADNISAAAKDGIISVTLPKRAKPEAPKPKRIEIVNNTD</sequence>
<dbReference type="InterPro" id="IPR031107">
    <property type="entry name" value="Small_HSP"/>
</dbReference>
<dbReference type="InterPro" id="IPR008978">
    <property type="entry name" value="HSP20-like_chaperone"/>
</dbReference>
<evidence type="ECO:0000256" key="1">
    <source>
        <dbReference type="ARBA" id="ARBA00023016"/>
    </source>
</evidence>
<name>A0A5J4YPB7_PORPP</name>
<feature type="compositionally biased region" description="Low complexity" evidence="4">
    <location>
        <begin position="268"/>
        <end position="277"/>
    </location>
</feature>
<keyword evidence="7" id="KW-1185">Reference proteome</keyword>
<protein>
    <submittedName>
        <fullName evidence="6">Small heat shock protein C3</fullName>
    </submittedName>
</protein>
<comment type="caution">
    <text evidence="6">The sequence shown here is derived from an EMBL/GenBank/DDBJ whole genome shotgun (WGS) entry which is preliminary data.</text>
</comment>
<evidence type="ECO:0000256" key="2">
    <source>
        <dbReference type="PROSITE-ProRule" id="PRU00285"/>
    </source>
</evidence>
<evidence type="ECO:0000256" key="3">
    <source>
        <dbReference type="RuleBase" id="RU003616"/>
    </source>
</evidence>
<evidence type="ECO:0000259" key="5">
    <source>
        <dbReference type="PROSITE" id="PS01031"/>
    </source>
</evidence>
<dbReference type="CDD" id="cd06464">
    <property type="entry name" value="ACD_sHsps-like"/>
    <property type="match status" value="1"/>
</dbReference>
<dbReference type="InterPro" id="IPR002068">
    <property type="entry name" value="A-crystallin/Hsp20_dom"/>
</dbReference>